<dbReference type="Proteomes" id="UP000789702">
    <property type="component" value="Unassembled WGS sequence"/>
</dbReference>
<accession>A0ACA9NXI6</accession>
<evidence type="ECO:0000313" key="1">
    <source>
        <dbReference type="EMBL" id="CAG8681410.1"/>
    </source>
</evidence>
<keyword evidence="2" id="KW-1185">Reference proteome</keyword>
<dbReference type="EMBL" id="CAJVPU010021470">
    <property type="protein sequence ID" value="CAG8681410.1"/>
    <property type="molecule type" value="Genomic_DNA"/>
</dbReference>
<name>A0ACA9NXI6_9GLOM</name>
<proteinExistence type="predicted"/>
<comment type="caution">
    <text evidence="1">The sequence shown here is derived from an EMBL/GenBank/DDBJ whole genome shotgun (WGS) entry which is preliminary data.</text>
</comment>
<feature type="non-terminal residue" evidence="1">
    <location>
        <position position="82"/>
    </location>
</feature>
<organism evidence="1 2">
    <name type="scientific">Dentiscutata heterogama</name>
    <dbReference type="NCBI Taxonomy" id="1316150"/>
    <lineage>
        <taxon>Eukaryota</taxon>
        <taxon>Fungi</taxon>
        <taxon>Fungi incertae sedis</taxon>
        <taxon>Mucoromycota</taxon>
        <taxon>Glomeromycotina</taxon>
        <taxon>Glomeromycetes</taxon>
        <taxon>Diversisporales</taxon>
        <taxon>Gigasporaceae</taxon>
        <taxon>Dentiscutata</taxon>
    </lineage>
</organism>
<protein>
    <submittedName>
        <fullName evidence="1">2145_t:CDS:1</fullName>
    </submittedName>
</protein>
<feature type="non-terminal residue" evidence="1">
    <location>
        <position position="1"/>
    </location>
</feature>
<reference evidence="1" key="1">
    <citation type="submission" date="2021-06" db="EMBL/GenBank/DDBJ databases">
        <authorList>
            <person name="Kallberg Y."/>
            <person name="Tangrot J."/>
            <person name="Rosling A."/>
        </authorList>
    </citation>
    <scope>NUCLEOTIDE SEQUENCE</scope>
    <source>
        <strain evidence="1">IL203A</strain>
    </source>
</reference>
<sequence>EEPNDDNALDNSELNDDEPYDDELDSDKMDDEPDGGEMDDELNDSKLEYLDENIIDVDGYDIMNIDSMMKEYGESFDTLIDK</sequence>
<evidence type="ECO:0000313" key="2">
    <source>
        <dbReference type="Proteomes" id="UP000789702"/>
    </source>
</evidence>
<gene>
    <name evidence="1" type="ORF">DHETER_LOCUS10673</name>
</gene>